<dbReference type="InterPro" id="IPR008266">
    <property type="entry name" value="Tyr_kinase_AS"/>
</dbReference>
<dbReference type="GeneID" id="85224530"/>
<evidence type="ECO:0000256" key="6">
    <source>
        <dbReference type="ARBA" id="ARBA00022741"/>
    </source>
</evidence>
<keyword evidence="3 12" id="KW-0723">Serine/threonine-protein kinase</keyword>
<keyword evidence="6" id="KW-0547">Nucleotide-binding</keyword>
<dbReference type="PANTHER" id="PTHR12209">
    <property type="entry name" value="NON-SPECIFIC SERINE/THREONINE PROTEIN KINASE"/>
    <property type="match status" value="1"/>
</dbReference>
<keyword evidence="13" id="KW-1185">Reference proteome</keyword>
<evidence type="ECO:0000256" key="9">
    <source>
        <dbReference type="ARBA" id="ARBA00047899"/>
    </source>
</evidence>
<evidence type="ECO:0000256" key="1">
    <source>
        <dbReference type="ARBA" id="ARBA00010630"/>
    </source>
</evidence>
<dbReference type="GO" id="GO:0005524">
    <property type="term" value="F:ATP binding"/>
    <property type="evidence" value="ECO:0007669"/>
    <property type="project" value="UniProtKB-KW"/>
</dbReference>
<evidence type="ECO:0000313" key="12">
    <source>
        <dbReference type="EMBL" id="WFD37933.1"/>
    </source>
</evidence>
<evidence type="ECO:0000256" key="7">
    <source>
        <dbReference type="ARBA" id="ARBA00022777"/>
    </source>
</evidence>
<sequence>MKKWVEVAETVMDEPLGECGVLALVQDPARAALVKQGAEAKVYRVCLYEVEDGVTLPNAAPADRKTTEHTILLKHRFFKRYRHPTLSASITVSRTVGEARSLVRCARSGVNVPRVELVDETRGLLGLEWIDGVSVRRWLGGLPEEGEEDAALPANVASPTEANQLSVMDKIGAQLAQMHCADVIHGDLTTSNMMLRTGGALELVVIDFGLASVSSFWEDKAVDLYVLERAFASTHPASQSLFHRVLDSYAQHTERLTTPAKGGKAQHAWDHIYARLQEVRLRGRKRSMVG</sequence>
<proteinExistence type="inferred from homology"/>
<evidence type="ECO:0000313" key="13">
    <source>
        <dbReference type="Proteomes" id="UP001217754"/>
    </source>
</evidence>
<dbReference type="EMBL" id="CP119958">
    <property type="protein sequence ID" value="WFD37933.1"/>
    <property type="molecule type" value="Genomic_DNA"/>
</dbReference>
<dbReference type="SUPFAM" id="SSF56112">
    <property type="entry name" value="Protein kinase-like (PK-like)"/>
    <property type="match status" value="1"/>
</dbReference>
<gene>
    <name evidence="12" type="primary">BUD32</name>
    <name evidence="12" type="ORF">MJAP1_000881</name>
</gene>
<evidence type="ECO:0000256" key="8">
    <source>
        <dbReference type="ARBA" id="ARBA00022840"/>
    </source>
</evidence>
<organism evidence="12 13">
    <name type="scientific">Malassezia japonica</name>
    <dbReference type="NCBI Taxonomy" id="223818"/>
    <lineage>
        <taxon>Eukaryota</taxon>
        <taxon>Fungi</taxon>
        <taxon>Dikarya</taxon>
        <taxon>Basidiomycota</taxon>
        <taxon>Ustilaginomycotina</taxon>
        <taxon>Malasseziomycetes</taxon>
        <taxon>Malasseziales</taxon>
        <taxon>Malasseziaceae</taxon>
        <taxon>Malassezia</taxon>
    </lineage>
</organism>
<dbReference type="GO" id="GO:0005829">
    <property type="term" value="C:cytosol"/>
    <property type="evidence" value="ECO:0007669"/>
    <property type="project" value="TreeGrafter"/>
</dbReference>
<evidence type="ECO:0000256" key="4">
    <source>
        <dbReference type="ARBA" id="ARBA00022679"/>
    </source>
</evidence>
<name>A0AAF0J949_9BASI</name>
<comment type="similarity">
    <text evidence="1">Belongs to the protein kinase superfamily. BUD32 family.</text>
</comment>
<reference evidence="12" key="1">
    <citation type="submission" date="2023-03" db="EMBL/GenBank/DDBJ databases">
        <title>Mating type loci evolution in Malassezia.</title>
        <authorList>
            <person name="Coelho M.A."/>
        </authorList>
    </citation>
    <scope>NUCLEOTIDE SEQUENCE</scope>
    <source>
        <strain evidence="12">CBS 9431</strain>
    </source>
</reference>
<dbReference type="GO" id="GO:0004674">
    <property type="term" value="F:protein serine/threonine kinase activity"/>
    <property type="evidence" value="ECO:0007669"/>
    <property type="project" value="UniProtKB-KW"/>
</dbReference>
<evidence type="ECO:0000256" key="5">
    <source>
        <dbReference type="ARBA" id="ARBA00022694"/>
    </source>
</evidence>
<dbReference type="EC" id="2.7.11.1" evidence="2"/>
<dbReference type="RefSeq" id="XP_060120830.1">
    <property type="nucleotide sequence ID" value="XM_060264847.1"/>
</dbReference>
<dbReference type="PROSITE" id="PS00109">
    <property type="entry name" value="PROTEIN_KINASE_TYR"/>
    <property type="match status" value="1"/>
</dbReference>
<dbReference type="Gene3D" id="3.30.200.20">
    <property type="entry name" value="Phosphorylase Kinase, domain 1"/>
    <property type="match status" value="1"/>
</dbReference>
<dbReference type="PROSITE" id="PS50011">
    <property type="entry name" value="PROTEIN_KINASE_DOM"/>
    <property type="match status" value="1"/>
</dbReference>
<dbReference type="GO" id="GO:0008033">
    <property type="term" value="P:tRNA processing"/>
    <property type="evidence" value="ECO:0007669"/>
    <property type="project" value="UniProtKB-KW"/>
</dbReference>
<comment type="catalytic activity">
    <reaction evidence="9">
        <text>L-threonyl-[protein] + ATP = O-phospho-L-threonyl-[protein] + ADP + H(+)</text>
        <dbReference type="Rhea" id="RHEA:46608"/>
        <dbReference type="Rhea" id="RHEA-COMP:11060"/>
        <dbReference type="Rhea" id="RHEA-COMP:11605"/>
        <dbReference type="ChEBI" id="CHEBI:15378"/>
        <dbReference type="ChEBI" id="CHEBI:30013"/>
        <dbReference type="ChEBI" id="CHEBI:30616"/>
        <dbReference type="ChEBI" id="CHEBI:61977"/>
        <dbReference type="ChEBI" id="CHEBI:456216"/>
        <dbReference type="EC" id="2.7.11.1"/>
    </reaction>
</comment>
<keyword evidence="4 12" id="KW-0808">Transferase</keyword>
<dbReference type="Pfam" id="PF06293">
    <property type="entry name" value="Kdo"/>
    <property type="match status" value="1"/>
</dbReference>
<evidence type="ECO:0000256" key="2">
    <source>
        <dbReference type="ARBA" id="ARBA00012513"/>
    </source>
</evidence>
<dbReference type="GO" id="GO:0005634">
    <property type="term" value="C:nucleus"/>
    <property type="evidence" value="ECO:0007669"/>
    <property type="project" value="TreeGrafter"/>
</dbReference>
<dbReference type="PANTHER" id="PTHR12209:SF0">
    <property type="entry name" value="EKC_KEOPS COMPLEX SUBUNIT TP53RK"/>
    <property type="match status" value="1"/>
</dbReference>
<feature type="domain" description="Protein kinase" evidence="11">
    <location>
        <begin position="28"/>
        <end position="290"/>
    </location>
</feature>
<keyword evidence="5" id="KW-0819">tRNA processing</keyword>
<dbReference type="NCBIfam" id="TIGR03724">
    <property type="entry name" value="arch_bud32"/>
    <property type="match status" value="1"/>
</dbReference>
<dbReference type="GO" id="GO:0070525">
    <property type="term" value="P:tRNA threonylcarbamoyladenosine metabolic process"/>
    <property type="evidence" value="ECO:0007669"/>
    <property type="project" value="TreeGrafter"/>
</dbReference>
<dbReference type="InterPro" id="IPR022495">
    <property type="entry name" value="Bud32"/>
</dbReference>
<evidence type="ECO:0000259" key="11">
    <source>
        <dbReference type="PROSITE" id="PS50011"/>
    </source>
</evidence>
<comment type="catalytic activity">
    <reaction evidence="10">
        <text>L-seryl-[protein] + ATP = O-phospho-L-seryl-[protein] + ADP + H(+)</text>
        <dbReference type="Rhea" id="RHEA:17989"/>
        <dbReference type="Rhea" id="RHEA-COMP:9863"/>
        <dbReference type="Rhea" id="RHEA-COMP:11604"/>
        <dbReference type="ChEBI" id="CHEBI:15378"/>
        <dbReference type="ChEBI" id="CHEBI:29999"/>
        <dbReference type="ChEBI" id="CHEBI:30616"/>
        <dbReference type="ChEBI" id="CHEBI:83421"/>
        <dbReference type="ChEBI" id="CHEBI:456216"/>
        <dbReference type="EC" id="2.7.11.1"/>
    </reaction>
</comment>
<accession>A0AAF0J949</accession>
<dbReference type="InterPro" id="IPR000719">
    <property type="entry name" value="Prot_kinase_dom"/>
</dbReference>
<dbReference type="Proteomes" id="UP001217754">
    <property type="component" value="Chromosome 1"/>
</dbReference>
<evidence type="ECO:0000256" key="3">
    <source>
        <dbReference type="ARBA" id="ARBA00022527"/>
    </source>
</evidence>
<dbReference type="AlphaFoldDB" id="A0AAF0J949"/>
<dbReference type="Gene3D" id="1.10.510.10">
    <property type="entry name" value="Transferase(Phosphotransferase) domain 1"/>
    <property type="match status" value="1"/>
</dbReference>
<dbReference type="InterPro" id="IPR011009">
    <property type="entry name" value="Kinase-like_dom_sf"/>
</dbReference>
<keyword evidence="8" id="KW-0067">ATP-binding</keyword>
<keyword evidence="7 12" id="KW-0418">Kinase</keyword>
<protein>
    <recommendedName>
        <fullName evidence="2">non-specific serine/threonine protein kinase</fullName>
        <ecNumber evidence="2">2.7.11.1</ecNumber>
    </recommendedName>
</protein>
<dbReference type="GO" id="GO:0000408">
    <property type="term" value="C:EKC/KEOPS complex"/>
    <property type="evidence" value="ECO:0007669"/>
    <property type="project" value="TreeGrafter"/>
</dbReference>
<evidence type="ECO:0000256" key="10">
    <source>
        <dbReference type="ARBA" id="ARBA00048679"/>
    </source>
</evidence>